<organism evidence="3 4">
    <name type="scientific">Capronia epimyces CBS 606.96</name>
    <dbReference type="NCBI Taxonomy" id="1182542"/>
    <lineage>
        <taxon>Eukaryota</taxon>
        <taxon>Fungi</taxon>
        <taxon>Dikarya</taxon>
        <taxon>Ascomycota</taxon>
        <taxon>Pezizomycotina</taxon>
        <taxon>Eurotiomycetes</taxon>
        <taxon>Chaetothyriomycetidae</taxon>
        <taxon>Chaetothyriales</taxon>
        <taxon>Herpotrichiellaceae</taxon>
        <taxon>Capronia</taxon>
    </lineage>
</organism>
<evidence type="ECO:0000313" key="4">
    <source>
        <dbReference type="Proteomes" id="UP000019478"/>
    </source>
</evidence>
<gene>
    <name evidence="3" type="ORF">A1O3_07128</name>
</gene>
<feature type="compositionally biased region" description="Polar residues" evidence="1">
    <location>
        <begin position="385"/>
        <end position="404"/>
    </location>
</feature>
<sequence>MDRSSPTTGAPKPAHQIQWRPRSDVAVFVRTLHLLDLDLLPDFPGIAESTFARTTSTSASMSRSAASQPQTPQSRIKAVEWSFYRLFQIYDAEGTRAKLASHFPPAAPIQSLNLRAGIYKWLTELKKDGILPRETVLRKTMLDECKGEKFEELLAAFAMLVLRASLARNADQSVKGRERWTGAVKTCRTPDGEDVVPLILAHRFLLQQSLRKRQDLREKATVHAHDLKRLQSDITTRLQLASQPGDVEELSAEEYEVLKDQVNHAFAADRQWAAYILQGNPASTTLSAATQEALDWTSGESAPSMSGVEDRFQDTLDSSQAEQAMKRLRQSTLDHQAQVQRLERLRTSLLATTQSQPRPTPSPTSTLPPAPVGARPTESRDQKKTSAGSRFNKHQTLTVTSLMG</sequence>
<dbReference type="AlphaFoldDB" id="W9XK38"/>
<evidence type="ECO:0000259" key="2">
    <source>
        <dbReference type="Pfam" id="PF14661"/>
    </source>
</evidence>
<dbReference type="Proteomes" id="UP000019478">
    <property type="component" value="Unassembled WGS sequence"/>
</dbReference>
<dbReference type="eggNOG" id="ENOG502S4RN">
    <property type="taxonomic scope" value="Eukaryota"/>
</dbReference>
<dbReference type="OrthoDB" id="5575722at2759"/>
<evidence type="ECO:0000256" key="1">
    <source>
        <dbReference type="SAM" id="MobiDB-lite"/>
    </source>
</evidence>
<feature type="region of interest" description="Disordered" evidence="1">
    <location>
        <begin position="351"/>
        <end position="404"/>
    </location>
</feature>
<feature type="region of interest" description="Disordered" evidence="1">
    <location>
        <begin position="296"/>
        <end position="318"/>
    </location>
</feature>
<dbReference type="EMBL" id="AMGY01000006">
    <property type="protein sequence ID" value="EXJ80842.1"/>
    <property type="molecule type" value="Genomic_DNA"/>
</dbReference>
<proteinExistence type="predicted"/>
<feature type="domain" description="HAUS augmin-like complex subunit 6 N-terminal" evidence="2">
    <location>
        <begin position="28"/>
        <end position="238"/>
    </location>
</feature>
<dbReference type="HOGENOM" id="CLU_698298_0_0_1"/>
<dbReference type="RefSeq" id="XP_007735430.1">
    <property type="nucleotide sequence ID" value="XM_007737240.1"/>
</dbReference>
<name>W9XK38_9EURO</name>
<protein>
    <recommendedName>
        <fullName evidence="2">HAUS augmin-like complex subunit 6 N-terminal domain-containing protein</fullName>
    </recommendedName>
</protein>
<dbReference type="STRING" id="1182542.W9XK38"/>
<dbReference type="InterPro" id="IPR028163">
    <property type="entry name" value="HAUS_6_N"/>
</dbReference>
<keyword evidence="4" id="KW-1185">Reference proteome</keyword>
<evidence type="ECO:0000313" key="3">
    <source>
        <dbReference type="EMBL" id="EXJ80842.1"/>
    </source>
</evidence>
<feature type="compositionally biased region" description="Pro residues" evidence="1">
    <location>
        <begin position="358"/>
        <end position="371"/>
    </location>
</feature>
<reference evidence="3 4" key="1">
    <citation type="submission" date="2013-03" db="EMBL/GenBank/DDBJ databases">
        <title>The Genome Sequence of Capronia epimyces CBS 606.96.</title>
        <authorList>
            <consortium name="The Broad Institute Genomics Platform"/>
            <person name="Cuomo C."/>
            <person name="de Hoog S."/>
            <person name="Gorbushina A."/>
            <person name="Walker B."/>
            <person name="Young S.K."/>
            <person name="Zeng Q."/>
            <person name="Gargeya S."/>
            <person name="Fitzgerald M."/>
            <person name="Haas B."/>
            <person name="Abouelleil A."/>
            <person name="Allen A.W."/>
            <person name="Alvarado L."/>
            <person name="Arachchi H.M."/>
            <person name="Berlin A.M."/>
            <person name="Chapman S.B."/>
            <person name="Gainer-Dewar J."/>
            <person name="Goldberg J."/>
            <person name="Griggs A."/>
            <person name="Gujja S."/>
            <person name="Hansen M."/>
            <person name="Howarth C."/>
            <person name="Imamovic A."/>
            <person name="Ireland A."/>
            <person name="Larimer J."/>
            <person name="McCowan C."/>
            <person name="Murphy C."/>
            <person name="Pearson M."/>
            <person name="Poon T.W."/>
            <person name="Priest M."/>
            <person name="Roberts A."/>
            <person name="Saif S."/>
            <person name="Shea T."/>
            <person name="Sisk P."/>
            <person name="Sykes S."/>
            <person name="Wortman J."/>
            <person name="Nusbaum C."/>
            <person name="Birren B."/>
        </authorList>
    </citation>
    <scope>NUCLEOTIDE SEQUENCE [LARGE SCALE GENOMIC DNA]</scope>
    <source>
        <strain evidence="3 4">CBS 606.96</strain>
    </source>
</reference>
<dbReference type="GeneID" id="19171230"/>
<accession>W9XK38</accession>
<dbReference type="Pfam" id="PF14661">
    <property type="entry name" value="HAUS6_N"/>
    <property type="match status" value="1"/>
</dbReference>
<comment type="caution">
    <text evidence="3">The sequence shown here is derived from an EMBL/GenBank/DDBJ whole genome shotgun (WGS) entry which is preliminary data.</text>
</comment>